<dbReference type="AlphaFoldDB" id="A0A061RRL5"/>
<gene>
    <name evidence="1" type="ORF">TSPGSL018_29572</name>
</gene>
<name>A0A061RRL5_9CHLO</name>
<accession>A0A061RRL5</accession>
<protein>
    <submittedName>
        <fullName evidence="1">Uncharacterized protein</fullName>
    </submittedName>
</protein>
<organism evidence="1">
    <name type="scientific">Tetraselmis sp. GSL018</name>
    <dbReference type="NCBI Taxonomy" id="582737"/>
    <lineage>
        <taxon>Eukaryota</taxon>
        <taxon>Viridiplantae</taxon>
        <taxon>Chlorophyta</taxon>
        <taxon>core chlorophytes</taxon>
        <taxon>Chlorodendrophyceae</taxon>
        <taxon>Chlorodendrales</taxon>
        <taxon>Chlorodendraceae</taxon>
        <taxon>Tetraselmis</taxon>
    </lineage>
</organism>
<reference evidence="1" key="1">
    <citation type="submission" date="2014-05" db="EMBL/GenBank/DDBJ databases">
        <title>The transcriptome of the halophilic microalga Tetraselmis sp. GSL018 isolated from the Great Salt Lake, Utah.</title>
        <authorList>
            <person name="Jinkerson R.E."/>
            <person name="D'Adamo S."/>
            <person name="Posewitz M.C."/>
        </authorList>
    </citation>
    <scope>NUCLEOTIDE SEQUENCE</scope>
    <source>
        <strain evidence="1">GSL018</strain>
    </source>
</reference>
<sequence>MPLQNVFSTYRPLLKLAVEHDANHLLHFLLPCSISGQPLCCDTSTVSLVNKLRERFRSLSPINESDTRDDPRQIWRTLHLNLHRRKNWSASLAIRAETSVCDSRDSPNFDWFRRRMDSRAGLELGAAEMRRVGEQTELDVLDSMLQVGCRPTATVYLQALEQLSERHGAFPLTLDAFWRWEMYGAADGRTADHSEEIATALVRSALLDEGSGASDGRPAPPSWRHPVGVWRALVETAGALPSERATNQLLRRLGSLGAHCKSTDEAQEIARAAAAVTREASRHSSAVTASAYKSMIGAFSRAGDMQAAFDCAVGLVSRGGSIPAEASLELLEWAAEEGDRDKAAFLEEELAATGKASYLAAINSPSCWGQ</sequence>
<dbReference type="EMBL" id="GBEZ01012759">
    <property type="protein sequence ID" value="JAC73161.1"/>
    <property type="molecule type" value="Transcribed_RNA"/>
</dbReference>
<evidence type="ECO:0000313" key="1">
    <source>
        <dbReference type="EMBL" id="JAC73161.1"/>
    </source>
</evidence>
<proteinExistence type="predicted"/>